<sequence>MSSSAISNRYCFLLKGFCEALDLGKVKRLHCRIVKTVVFPETILLNNLVHSYGRTDNLVYARRVFDHLPRPNMFSWNTILSAYSKSGDVASMWDVFESMPTRDGVSWNCVISWYAGRGMVFESVNMYNEMLRDGVENLNRITLSTMLLLASSRSCIDLGMQVHGHVVKFGFSGYMFVGSPLVDMYSKGGFIDAARWVFDEIPERNVVLENTMITGLLRSGFVRDSVMLFREMKERDSISWTAMITGYVQNGLEIEAIDFFREMISGGFAADNFTFGSILTACGAVIALNEGRQVHSFVIKTDHANNIFVGSALVDMYCKCNRIPYAERVFDRMPSKNVISWTAMIVGYGQNGRSEDAVEAFSDMLRYGTDPDEFTLGSVISSCANLASLEEGTQFHCRAIISGFIAYLTVSNALVTLYGKCGCLDDSHRFFCEMSIKDEVSWTAMVSGYAQFGRATDTIDTFEDMIALGLKPDAVTLIGVLSACSRAGLVERGRKYFKSMVSEHGITPIADHYTCMIDLFSRSGKLHEAKAFIENMPFSPDAFGWATLLSSCRLHGNTEIGKWAADSLMELDPHNPASYVLLANIFAAEGKWDNVAHLRKGMRDKAIRKEPGFSWIKHQNKLHIFSADDQLSPFLDKIFAELDRLYPLIVQEGYVPDIGSVLHDVEESEKMKMLSRHSERLAIAFGLLSVPCGLPIRVFKNLRVCGDCHNATKYISKVTQRDILVRDAVRFHLFRDGACSCGDFW</sequence>
<accession>A0ACB9SA66</accession>
<dbReference type="Proteomes" id="UP001057402">
    <property type="component" value="Chromosome 2"/>
</dbReference>
<dbReference type="EMBL" id="CM042881">
    <property type="protein sequence ID" value="KAI4387548.1"/>
    <property type="molecule type" value="Genomic_DNA"/>
</dbReference>
<proteinExistence type="predicted"/>
<comment type="caution">
    <text evidence="1">The sequence shown here is derived from an EMBL/GenBank/DDBJ whole genome shotgun (WGS) entry which is preliminary data.</text>
</comment>
<keyword evidence="2" id="KW-1185">Reference proteome</keyword>
<gene>
    <name evidence="1" type="ORF">MLD38_005374</name>
</gene>
<organism evidence="1 2">
    <name type="scientific">Melastoma candidum</name>
    <dbReference type="NCBI Taxonomy" id="119954"/>
    <lineage>
        <taxon>Eukaryota</taxon>
        <taxon>Viridiplantae</taxon>
        <taxon>Streptophyta</taxon>
        <taxon>Embryophyta</taxon>
        <taxon>Tracheophyta</taxon>
        <taxon>Spermatophyta</taxon>
        <taxon>Magnoliopsida</taxon>
        <taxon>eudicotyledons</taxon>
        <taxon>Gunneridae</taxon>
        <taxon>Pentapetalae</taxon>
        <taxon>rosids</taxon>
        <taxon>malvids</taxon>
        <taxon>Myrtales</taxon>
        <taxon>Melastomataceae</taxon>
        <taxon>Melastomatoideae</taxon>
        <taxon>Melastomateae</taxon>
        <taxon>Melastoma</taxon>
    </lineage>
</organism>
<reference evidence="2" key="1">
    <citation type="journal article" date="2023" name="Front. Plant Sci.">
        <title>Chromosomal-level genome assembly of Melastoma candidum provides insights into trichome evolution.</title>
        <authorList>
            <person name="Zhong Y."/>
            <person name="Wu W."/>
            <person name="Sun C."/>
            <person name="Zou P."/>
            <person name="Liu Y."/>
            <person name="Dai S."/>
            <person name="Zhou R."/>
        </authorList>
    </citation>
    <scope>NUCLEOTIDE SEQUENCE [LARGE SCALE GENOMIC DNA]</scope>
</reference>
<evidence type="ECO:0000313" key="2">
    <source>
        <dbReference type="Proteomes" id="UP001057402"/>
    </source>
</evidence>
<evidence type="ECO:0000313" key="1">
    <source>
        <dbReference type="EMBL" id="KAI4387548.1"/>
    </source>
</evidence>
<protein>
    <submittedName>
        <fullName evidence="1">Uncharacterized protein</fullName>
    </submittedName>
</protein>
<name>A0ACB9SA66_9MYRT</name>